<protein>
    <submittedName>
        <fullName evidence="2">Uncharacterized protein</fullName>
    </submittedName>
</protein>
<proteinExistence type="predicted"/>
<sequence length="162" mass="17652">MVGLIIRQRAFDLSEVVICTLNIGLWSVGERPVWLTLQAPQDRVGLGSLCRASKGWCGSSCFPYGPDGRELKGQGLFNLNLSSFLSFYISSFKFLPEAKGFLCALSLSLLVCSWFPVDFGGISVKDFSSTSDSDSSTEIFPPPPHHVDHQDCSDADPSKPLS</sequence>
<organism evidence="2 3">
    <name type="scientific">Crotalaria pallida</name>
    <name type="common">Smooth rattlebox</name>
    <name type="synonym">Crotalaria striata</name>
    <dbReference type="NCBI Taxonomy" id="3830"/>
    <lineage>
        <taxon>Eukaryota</taxon>
        <taxon>Viridiplantae</taxon>
        <taxon>Streptophyta</taxon>
        <taxon>Embryophyta</taxon>
        <taxon>Tracheophyta</taxon>
        <taxon>Spermatophyta</taxon>
        <taxon>Magnoliopsida</taxon>
        <taxon>eudicotyledons</taxon>
        <taxon>Gunneridae</taxon>
        <taxon>Pentapetalae</taxon>
        <taxon>rosids</taxon>
        <taxon>fabids</taxon>
        <taxon>Fabales</taxon>
        <taxon>Fabaceae</taxon>
        <taxon>Papilionoideae</taxon>
        <taxon>50 kb inversion clade</taxon>
        <taxon>genistoids sensu lato</taxon>
        <taxon>core genistoids</taxon>
        <taxon>Crotalarieae</taxon>
        <taxon>Crotalaria</taxon>
    </lineage>
</organism>
<comment type="caution">
    <text evidence="2">The sequence shown here is derived from an EMBL/GenBank/DDBJ whole genome shotgun (WGS) entry which is preliminary data.</text>
</comment>
<feature type="region of interest" description="Disordered" evidence="1">
    <location>
        <begin position="130"/>
        <end position="162"/>
    </location>
</feature>
<reference evidence="2 3" key="1">
    <citation type="submission" date="2024-01" db="EMBL/GenBank/DDBJ databases">
        <title>The genomes of 5 underutilized Papilionoideae crops provide insights into root nodulation and disease resistanc.</title>
        <authorList>
            <person name="Yuan L."/>
        </authorList>
    </citation>
    <scope>NUCLEOTIDE SEQUENCE [LARGE SCALE GENOMIC DNA]</scope>
    <source>
        <strain evidence="2">ZHUSHIDOU_FW_LH</strain>
        <tissue evidence="2">Leaf</tissue>
    </source>
</reference>
<dbReference type="Proteomes" id="UP001372338">
    <property type="component" value="Unassembled WGS sequence"/>
</dbReference>
<evidence type="ECO:0000313" key="2">
    <source>
        <dbReference type="EMBL" id="KAK7266882.1"/>
    </source>
</evidence>
<gene>
    <name evidence="2" type="ORF">RIF29_19541</name>
</gene>
<name>A0AAN9EZM6_CROPI</name>
<dbReference type="EMBL" id="JAYWIO010000004">
    <property type="protein sequence ID" value="KAK7266882.1"/>
    <property type="molecule type" value="Genomic_DNA"/>
</dbReference>
<evidence type="ECO:0000313" key="3">
    <source>
        <dbReference type="Proteomes" id="UP001372338"/>
    </source>
</evidence>
<accession>A0AAN9EZM6</accession>
<evidence type="ECO:0000256" key="1">
    <source>
        <dbReference type="SAM" id="MobiDB-lite"/>
    </source>
</evidence>
<dbReference type="AlphaFoldDB" id="A0AAN9EZM6"/>
<keyword evidence="3" id="KW-1185">Reference proteome</keyword>